<name>A0ABS8WEE2_9GAMM</name>
<protein>
    <submittedName>
        <fullName evidence="3">DinB family protein</fullName>
    </submittedName>
</protein>
<dbReference type="Gene3D" id="1.20.120.450">
    <property type="entry name" value="dinb family like domain"/>
    <property type="match status" value="1"/>
</dbReference>
<keyword evidence="4" id="KW-1185">Reference proteome</keyword>
<dbReference type="RefSeq" id="WP_233055150.1">
    <property type="nucleotide sequence ID" value="NZ_JAIMJA010000054.1"/>
</dbReference>
<reference evidence="3 4" key="1">
    <citation type="journal article" date="2022" name="Environ. Microbiol. Rep.">
        <title>Eco-phylogenetic analyses reveal divergent evolution of vitamin B12 metabolism in the marine bacterial family 'Psychromonadaceae'.</title>
        <authorList>
            <person name="Jin X."/>
            <person name="Yang Y."/>
            <person name="Cao H."/>
            <person name="Gao B."/>
            <person name="Zhao Z."/>
        </authorList>
    </citation>
    <scope>NUCLEOTIDE SEQUENCE [LARGE SCALE GENOMIC DNA]</scope>
    <source>
        <strain evidence="3 4">MKS20</strain>
    </source>
</reference>
<dbReference type="PANTHER" id="PTHR37302:SF1">
    <property type="entry name" value="PROTEIN DINB"/>
    <property type="match status" value="1"/>
</dbReference>
<evidence type="ECO:0000313" key="3">
    <source>
        <dbReference type="EMBL" id="MCE2597419.1"/>
    </source>
</evidence>
<dbReference type="Pfam" id="PF05163">
    <property type="entry name" value="DinB"/>
    <property type="match status" value="1"/>
</dbReference>
<comment type="caution">
    <text evidence="3">The sequence shown here is derived from an EMBL/GenBank/DDBJ whole genome shotgun (WGS) entry which is preliminary data.</text>
</comment>
<dbReference type="InterPro" id="IPR007837">
    <property type="entry name" value="DinB"/>
</dbReference>
<accession>A0ABS8WEE2</accession>
<dbReference type="InterPro" id="IPR034660">
    <property type="entry name" value="DinB/YfiT-like"/>
</dbReference>
<evidence type="ECO:0000256" key="2">
    <source>
        <dbReference type="ARBA" id="ARBA00022723"/>
    </source>
</evidence>
<evidence type="ECO:0000313" key="4">
    <source>
        <dbReference type="Proteomes" id="UP001201273"/>
    </source>
</evidence>
<proteinExistence type="inferred from homology"/>
<comment type="similarity">
    <text evidence="1">Belongs to the DinB family.</text>
</comment>
<evidence type="ECO:0000256" key="1">
    <source>
        <dbReference type="ARBA" id="ARBA00008635"/>
    </source>
</evidence>
<dbReference type="PANTHER" id="PTHR37302">
    <property type="entry name" value="SLR1116 PROTEIN"/>
    <property type="match status" value="1"/>
</dbReference>
<organism evidence="3 4">
    <name type="scientific">Motilimonas cestriensis</name>
    <dbReference type="NCBI Taxonomy" id="2742685"/>
    <lineage>
        <taxon>Bacteria</taxon>
        <taxon>Pseudomonadati</taxon>
        <taxon>Pseudomonadota</taxon>
        <taxon>Gammaproteobacteria</taxon>
        <taxon>Alteromonadales</taxon>
        <taxon>Alteromonadales genera incertae sedis</taxon>
        <taxon>Motilimonas</taxon>
    </lineage>
</organism>
<sequence>MKLKDHVYLMADYNQWMNQKVYEVVGTLSPEKLHEDRKAFFGSIFATLNHICVGDTIWLKRFSPVLEKYPAYSPIANLATPASLDTFVATNFNDLKDRRQLLDETLLELTSLITDEALLQPIRYQNSKGIIANKTLFNLLMHVFNHQTHHRGQVTTLLSQSGLDVGITDLVFIQPDVI</sequence>
<dbReference type="EMBL" id="JAIMJA010000054">
    <property type="protein sequence ID" value="MCE2597419.1"/>
    <property type="molecule type" value="Genomic_DNA"/>
</dbReference>
<dbReference type="Proteomes" id="UP001201273">
    <property type="component" value="Unassembled WGS sequence"/>
</dbReference>
<gene>
    <name evidence="3" type="ORF">K6Y31_21870</name>
</gene>
<dbReference type="SUPFAM" id="SSF109854">
    <property type="entry name" value="DinB/YfiT-like putative metalloenzymes"/>
    <property type="match status" value="1"/>
</dbReference>
<keyword evidence="2" id="KW-0479">Metal-binding</keyword>